<reference evidence="1" key="1">
    <citation type="journal article" date="2020" name="Stud. Mycol.">
        <title>101 Dothideomycetes genomes: a test case for predicting lifestyles and emergence of pathogens.</title>
        <authorList>
            <person name="Haridas S."/>
            <person name="Albert R."/>
            <person name="Binder M."/>
            <person name="Bloem J."/>
            <person name="Labutti K."/>
            <person name="Salamov A."/>
            <person name="Andreopoulos B."/>
            <person name="Baker S."/>
            <person name="Barry K."/>
            <person name="Bills G."/>
            <person name="Bluhm B."/>
            <person name="Cannon C."/>
            <person name="Castanera R."/>
            <person name="Culley D."/>
            <person name="Daum C."/>
            <person name="Ezra D."/>
            <person name="Gonzalez J."/>
            <person name="Henrissat B."/>
            <person name="Kuo A."/>
            <person name="Liang C."/>
            <person name="Lipzen A."/>
            <person name="Lutzoni F."/>
            <person name="Magnuson J."/>
            <person name="Mondo S."/>
            <person name="Nolan M."/>
            <person name="Ohm R."/>
            <person name="Pangilinan J."/>
            <person name="Park H.-J."/>
            <person name="Ramirez L."/>
            <person name="Alfaro M."/>
            <person name="Sun H."/>
            <person name="Tritt A."/>
            <person name="Yoshinaga Y."/>
            <person name="Zwiers L.-H."/>
            <person name="Turgeon B."/>
            <person name="Goodwin S."/>
            <person name="Spatafora J."/>
            <person name="Crous P."/>
            <person name="Grigoriev I."/>
        </authorList>
    </citation>
    <scope>NUCLEOTIDE SEQUENCE</scope>
    <source>
        <strain evidence="1">ATCC 200398</strain>
    </source>
</reference>
<dbReference type="EMBL" id="MU003506">
    <property type="protein sequence ID" value="KAF2471041.1"/>
    <property type="molecule type" value="Genomic_DNA"/>
</dbReference>
<evidence type="ECO:0000313" key="2">
    <source>
        <dbReference type="Proteomes" id="UP000799755"/>
    </source>
</evidence>
<keyword evidence="2" id="KW-1185">Reference proteome</keyword>
<organism evidence="1 2">
    <name type="scientific">Lindgomyces ingoldianus</name>
    <dbReference type="NCBI Taxonomy" id="673940"/>
    <lineage>
        <taxon>Eukaryota</taxon>
        <taxon>Fungi</taxon>
        <taxon>Dikarya</taxon>
        <taxon>Ascomycota</taxon>
        <taxon>Pezizomycotina</taxon>
        <taxon>Dothideomycetes</taxon>
        <taxon>Pleosporomycetidae</taxon>
        <taxon>Pleosporales</taxon>
        <taxon>Lindgomycetaceae</taxon>
        <taxon>Lindgomyces</taxon>
    </lineage>
</organism>
<name>A0ACB6QVZ8_9PLEO</name>
<accession>A0ACB6QVZ8</accession>
<protein>
    <submittedName>
        <fullName evidence="1">Uncharacterized protein</fullName>
    </submittedName>
</protein>
<dbReference type="Proteomes" id="UP000799755">
    <property type="component" value="Unassembled WGS sequence"/>
</dbReference>
<comment type="caution">
    <text evidence="1">The sequence shown here is derived from an EMBL/GenBank/DDBJ whole genome shotgun (WGS) entry which is preliminary data.</text>
</comment>
<proteinExistence type="predicted"/>
<gene>
    <name evidence="1" type="ORF">BDR25DRAFT_224347</name>
</gene>
<evidence type="ECO:0000313" key="1">
    <source>
        <dbReference type="EMBL" id="KAF2471041.1"/>
    </source>
</evidence>
<sequence>MKLEHPPNKLIRPTPQFTPCHMFFYGSLMDPKTLKNILELPSTPVLQPASVTDFATKMFGIYPTLYPKKDSKVTGMVWEVTLESQFKRLEEYEGSAYTWCECDVEWDNGQVLKDCRTFCWASDVESGDLEDGDFDMERYRRHFRRPDRSTKG</sequence>